<keyword evidence="1" id="KW-1133">Transmembrane helix</keyword>
<proteinExistence type="predicted"/>
<dbReference type="EMBL" id="QNVT01000020">
    <property type="protein sequence ID" value="REC60892.1"/>
    <property type="molecule type" value="Genomic_DNA"/>
</dbReference>
<reference evidence="3" key="1">
    <citation type="submission" date="2018-06" db="EMBL/GenBank/DDBJ databases">
        <authorList>
            <person name="Lum Nde A."/>
            <person name="Hugo C."/>
        </authorList>
    </citation>
    <scope>NUCLEOTIDE SEQUENCE [LARGE SCALE GENOMIC DNA]</scope>
    <source>
        <strain evidence="3">1_F178</strain>
    </source>
</reference>
<dbReference type="Proteomes" id="UP000256686">
    <property type="component" value="Unassembled WGS sequence"/>
</dbReference>
<gene>
    <name evidence="2" type="ORF">DRF65_19010</name>
</gene>
<evidence type="ECO:0000256" key="1">
    <source>
        <dbReference type="SAM" id="Phobius"/>
    </source>
</evidence>
<organism evidence="2 3">
    <name type="scientific">Chryseobacterium pennae</name>
    <dbReference type="NCBI Taxonomy" id="2258962"/>
    <lineage>
        <taxon>Bacteria</taxon>
        <taxon>Pseudomonadati</taxon>
        <taxon>Bacteroidota</taxon>
        <taxon>Flavobacteriia</taxon>
        <taxon>Flavobacteriales</taxon>
        <taxon>Weeksellaceae</taxon>
        <taxon>Chryseobacterium group</taxon>
        <taxon>Chryseobacterium</taxon>
    </lineage>
</organism>
<feature type="transmembrane region" description="Helical" evidence="1">
    <location>
        <begin position="256"/>
        <end position="277"/>
    </location>
</feature>
<sequence>MRHKALVIFLYIYTLSFSFFKTVRWPNEWSQSHWLMDYRFGFIKRGFAGEIFGFFFEKNEYQIQILSAVILFLLYVTILITAVKHTLQNYSIHKVLFYVVFFLSQYAILSAHLIGYLDHVIFLLTMLALFLIRNKKYWWASLLCTVSVMIHEITFFIMLPICLFALLVSEWKGHKPVFTSAVLKKAAFFLIIPMGATFLISVYQEFFGKDNRDLIFQYLKYSGLISDRVSGVVADAYTESFLNYLKQESPTFFLKIYSFGIPVKFGIPIAFMFFVLYKQFRKVNQYTILLLYIISLFPLLLHAIAWDTFRIWSFSYMILFLGFEILDTQFKTVRHFQKVNGFEILFFVSAVLTVSIFNNMLFDQEIERFSKPERLCFLIPVFSVVFYLMKNAPIQNIEA</sequence>
<name>A0A3D9C5T5_9FLAO</name>
<evidence type="ECO:0008006" key="4">
    <source>
        <dbReference type="Google" id="ProtNLM"/>
    </source>
</evidence>
<evidence type="ECO:0000313" key="2">
    <source>
        <dbReference type="EMBL" id="REC60892.1"/>
    </source>
</evidence>
<keyword evidence="3" id="KW-1185">Reference proteome</keyword>
<feature type="transmembrane region" description="Helical" evidence="1">
    <location>
        <begin position="61"/>
        <end position="83"/>
    </location>
</feature>
<keyword evidence="1" id="KW-0812">Transmembrane</keyword>
<feature type="transmembrane region" description="Helical" evidence="1">
    <location>
        <begin position="137"/>
        <end position="166"/>
    </location>
</feature>
<keyword evidence="1" id="KW-0472">Membrane</keyword>
<dbReference type="RefSeq" id="WP_115972324.1">
    <property type="nucleotide sequence ID" value="NZ_QNVT01000020.1"/>
</dbReference>
<dbReference type="AlphaFoldDB" id="A0A3D9C5T5"/>
<protein>
    <recommendedName>
        <fullName evidence="4">EpsG family protein</fullName>
    </recommendedName>
</protein>
<comment type="caution">
    <text evidence="2">The sequence shown here is derived from an EMBL/GenBank/DDBJ whole genome shotgun (WGS) entry which is preliminary data.</text>
</comment>
<accession>A0A3D9C5T5</accession>
<feature type="transmembrane region" description="Helical" evidence="1">
    <location>
        <begin position="342"/>
        <end position="360"/>
    </location>
</feature>
<feature type="transmembrane region" description="Helical" evidence="1">
    <location>
        <begin position="186"/>
        <end position="204"/>
    </location>
</feature>
<feature type="transmembrane region" description="Helical" evidence="1">
    <location>
        <begin position="289"/>
        <end position="305"/>
    </location>
</feature>
<evidence type="ECO:0000313" key="3">
    <source>
        <dbReference type="Proteomes" id="UP000256686"/>
    </source>
</evidence>
<feature type="transmembrane region" description="Helical" evidence="1">
    <location>
        <begin position="95"/>
        <end position="117"/>
    </location>
</feature>
<feature type="transmembrane region" description="Helical" evidence="1">
    <location>
        <begin position="311"/>
        <end position="330"/>
    </location>
</feature>